<name>A0A915I6X1_ROMCU</name>
<reference evidence="3" key="1">
    <citation type="submission" date="2022-11" db="UniProtKB">
        <authorList>
            <consortium name="WormBaseParasite"/>
        </authorList>
    </citation>
    <scope>IDENTIFICATION</scope>
</reference>
<dbReference type="WBParaSite" id="nRc.2.0.1.t09511-RA">
    <property type="protein sequence ID" value="nRc.2.0.1.t09511-RA"/>
    <property type="gene ID" value="nRc.2.0.1.g09511"/>
</dbReference>
<dbReference type="Gene3D" id="2.60.40.10">
    <property type="entry name" value="Immunoglobulins"/>
    <property type="match status" value="1"/>
</dbReference>
<proteinExistence type="predicted"/>
<organism evidence="2 3">
    <name type="scientific">Romanomermis culicivorax</name>
    <name type="common">Nematode worm</name>
    <dbReference type="NCBI Taxonomy" id="13658"/>
    <lineage>
        <taxon>Eukaryota</taxon>
        <taxon>Metazoa</taxon>
        <taxon>Ecdysozoa</taxon>
        <taxon>Nematoda</taxon>
        <taxon>Enoplea</taxon>
        <taxon>Dorylaimia</taxon>
        <taxon>Mermithida</taxon>
        <taxon>Mermithoidea</taxon>
        <taxon>Mermithidae</taxon>
        <taxon>Romanomermis</taxon>
    </lineage>
</organism>
<evidence type="ECO:0000313" key="2">
    <source>
        <dbReference type="Proteomes" id="UP000887565"/>
    </source>
</evidence>
<dbReference type="InterPro" id="IPR013783">
    <property type="entry name" value="Ig-like_fold"/>
</dbReference>
<protein>
    <submittedName>
        <fullName evidence="3">MSP domain-containing protein</fullName>
    </submittedName>
</protein>
<dbReference type="InterPro" id="IPR000535">
    <property type="entry name" value="MSP_dom"/>
</dbReference>
<evidence type="ECO:0000259" key="1">
    <source>
        <dbReference type="Pfam" id="PF00635"/>
    </source>
</evidence>
<evidence type="ECO:0000313" key="3">
    <source>
        <dbReference type="WBParaSite" id="nRc.2.0.1.t09511-RA"/>
    </source>
</evidence>
<dbReference type="SUPFAM" id="SSF49354">
    <property type="entry name" value="PapD-like"/>
    <property type="match status" value="1"/>
</dbReference>
<sequence>MKQLEEKVENFIDDDAEEIEVVNRNRNLKNTNNSFLLPINNVTISGSIDGQYFEFKRCKSYADYDQRSSLLLANGGKRSLAFKVLSNIPKFTRASPNKGCLLVKQQLKVRLFLKDIKALQMANVFPGGDQEIRRQLSKLKFMIQIVPLDDPKSWSDVWKRNDIMVEESQYFKCKFIQDDASEITSVYPSSLGTSFEADLSTSKDYLVADSSSGEFVTVGGQSIAIPASLVASLAATDRRSSKKRTFWQRFKKRFNPLNFLRKRK</sequence>
<keyword evidence="2" id="KW-1185">Reference proteome</keyword>
<accession>A0A915I6X1</accession>
<dbReference type="AlphaFoldDB" id="A0A915I6X1"/>
<feature type="domain" description="MSP" evidence="1">
    <location>
        <begin position="66"/>
        <end position="160"/>
    </location>
</feature>
<dbReference type="InterPro" id="IPR008962">
    <property type="entry name" value="PapD-like_sf"/>
</dbReference>
<dbReference type="Proteomes" id="UP000887565">
    <property type="component" value="Unplaced"/>
</dbReference>
<dbReference type="Pfam" id="PF00635">
    <property type="entry name" value="Motile_Sperm"/>
    <property type="match status" value="1"/>
</dbReference>